<feature type="region of interest" description="Disordered" evidence="2">
    <location>
        <begin position="283"/>
        <end position="303"/>
    </location>
</feature>
<name>A0AAD1UIP9_EUPCR</name>
<dbReference type="Proteomes" id="UP001295684">
    <property type="component" value="Unassembled WGS sequence"/>
</dbReference>
<feature type="compositionally biased region" description="Basic residues" evidence="2">
    <location>
        <begin position="984"/>
        <end position="995"/>
    </location>
</feature>
<feature type="region of interest" description="Disordered" evidence="2">
    <location>
        <begin position="83"/>
        <end position="129"/>
    </location>
</feature>
<feature type="compositionally biased region" description="Polar residues" evidence="2">
    <location>
        <begin position="921"/>
        <end position="937"/>
    </location>
</feature>
<reference evidence="3" key="1">
    <citation type="submission" date="2023-07" db="EMBL/GenBank/DDBJ databases">
        <authorList>
            <consortium name="AG Swart"/>
            <person name="Singh M."/>
            <person name="Singh A."/>
            <person name="Seah K."/>
            <person name="Emmerich C."/>
        </authorList>
    </citation>
    <scope>NUCLEOTIDE SEQUENCE</scope>
    <source>
        <strain evidence="3">DP1</strain>
    </source>
</reference>
<comment type="caution">
    <text evidence="3">The sequence shown here is derived from an EMBL/GenBank/DDBJ whole genome shotgun (WGS) entry which is preliminary data.</text>
</comment>
<feature type="compositionally biased region" description="Basic residues" evidence="2">
    <location>
        <begin position="788"/>
        <end position="797"/>
    </location>
</feature>
<feature type="compositionally biased region" description="Basic and acidic residues" evidence="2">
    <location>
        <begin position="104"/>
        <end position="116"/>
    </location>
</feature>
<accession>A0AAD1UIP9</accession>
<evidence type="ECO:0000256" key="1">
    <source>
        <dbReference type="SAM" id="Coils"/>
    </source>
</evidence>
<protein>
    <submittedName>
        <fullName evidence="3">Uncharacterized protein</fullName>
    </submittedName>
</protein>
<feature type="region of interest" description="Disordered" evidence="2">
    <location>
        <begin position="984"/>
        <end position="1009"/>
    </location>
</feature>
<keyword evidence="4" id="KW-1185">Reference proteome</keyword>
<gene>
    <name evidence="3" type="ORF">ECRASSUSDP1_LOCUS8732</name>
</gene>
<feature type="coiled-coil region" evidence="1">
    <location>
        <begin position="644"/>
        <end position="678"/>
    </location>
</feature>
<dbReference type="EMBL" id="CAMPGE010008554">
    <property type="protein sequence ID" value="CAI2367447.1"/>
    <property type="molecule type" value="Genomic_DNA"/>
</dbReference>
<dbReference type="AlphaFoldDB" id="A0AAD1UIP9"/>
<keyword evidence="1" id="KW-0175">Coiled coil</keyword>
<feature type="compositionally biased region" description="Basic and acidic residues" evidence="2">
    <location>
        <begin position="850"/>
        <end position="902"/>
    </location>
</feature>
<feature type="compositionally biased region" description="Basic and acidic residues" evidence="2">
    <location>
        <begin position="910"/>
        <end position="919"/>
    </location>
</feature>
<evidence type="ECO:0000313" key="3">
    <source>
        <dbReference type="EMBL" id="CAI2367447.1"/>
    </source>
</evidence>
<evidence type="ECO:0000256" key="2">
    <source>
        <dbReference type="SAM" id="MobiDB-lite"/>
    </source>
</evidence>
<feature type="compositionally biased region" description="Basic and acidic residues" evidence="2">
    <location>
        <begin position="820"/>
        <end position="843"/>
    </location>
</feature>
<evidence type="ECO:0000313" key="4">
    <source>
        <dbReference type="Proteomes" id="UP001295684"/>
    </source>
</evidence>
<proteinExistence type="predicted"/>
<organism evidence="3 4">
    <name type="scientific">Euplotes crassus</name>
    <dbReference type="NCBI Taxonomy" id="5936"/>
    <lineage>
        <taxon>Eukaryota</taxon>
        <taxon>Sar</taxon>
        <taxon>Alveolata</taxon>
        <taxon>Ciliophora</taxon>
        <taxon>Intramacronucleata</taxon>
        <taxon>Spirotrichea</taxon>
        <taxon>Hypotrichia</taxon>
        <taxon>Euplotida</taxon>
        <taxon>Euplotidae</taxon>
        <taxon>Moneuplotes</taxon>
    </lineage>
</organism>
<feature type="compositionally biased region" description="Basic residues" evidence="2">
    <location>
        <begin position="117"/>
        <end position="129"/>
    </location>
</feature>
<feature type="region of interest" description="Disordered" evidence="2">
    <location>
        <begin position="759"/>
        <end position="937"/>
    </location>
</feature>
<feature type="compositionally biased region" description="Basic and acidic residues" evidence="2">
    <location>
        <begin position="83"/>
        <end position="95"/>
    </location>
</feature>
<sequence length="1180" mass="137576">MSSDNLKFPKMVKYSTKLNKKGNLAHTHRRNKTIEEPNLASHYLQRRMDALKRNNNDLNSLIKDLSDPARAGNSYRLHNTLQKDKVDFGSKERENSLQQINPDHTPRYKSHLDKSQKVKKLDKKTKKKIQRNRKNLNQHFNVQKVKPRDLNNSYQPLEQNRSARVSPAPRKELTPINCDYNYDTAEPGENFKDVKKVFGHKHSEIFDTSKEIEATPELKKHKNLSIDKKKKTQNYSLSITKRRKLEGSIGSSEANSQSKLPQIHKSLARNQFENQIPSLLNKNLSKNDLNTGTRETRNLPLESESSRINLKTYNTGEGQIQPTLTQTASSDNFSNDKISAIQESTRALRRKIRNLDFELDSKQIELEKDFQSLKNQKVEKDGDFVDLKFSIFKKILNFYNKCLKEINEKLSPQCQVRYNFIKRLEEAYFELFTKLKNFHVNEMTKYTARITLLSQKNKLYEKLLQTYKDKEGFVHTDIIGMKNKLDSVEKEMGISDIFKNSSDQDSNLLKILTKKKNEINQEISREETVNGLQEIFSAMVSMKGSGELLNTLTSKDFDFDVENWEDSMLEALKNAQFGAAKSVVGVIKNRDKFSEIEVQTEEDPLKDEFTALTQKFTLLQEDFKIQKEALEYANKNSSQRRTILEEAKKEWKAKELEYKQFETQRKELETRIQKSKEYELEFYRKIAKLTGEVDQKDKQIFEAEVRFNRKIKHMESDEYVIKRLERCIRDTRDGKSKINKNNPLYEAFMKMNLGNAAREGAGQFLGDPDGESDDDEGRYSRDGLVSRSKLKKMKQKGRNSSNFEIGKHKDRSSKSSSVNESKEGNRNRGRDAEYDDFSSDRKSKFSKNKNKFDNSSDSEYNKKTRTNRKGEKIRRRENGRRSGEDEIKEINDKKSKTGESKRSSKRKSKFLQDRQRVSQEIDVNNFETLDSTSDPESLRTYSVFESVTEEYETEDSQGNIVVKKRKTKVKKYYKTVDGKLVQKVKGKRRIKKRRKDSQGNSVEYSSDESYTIENCSVDEEKVEMINKKVREKVKEENKRKKEQAMISARIKRRPNGDFEYFSGDEGGFEQYQEEMVKKFGANGNEKGSFQIRLDRKIHSSSQGTKYFYDPKTGRKVRIDDSYWAPEEREKSEFQFADNPIPHTGDCGPNCSHMLKASMFRKHNNRKVLHMKTSNINGFGG</sequence>
<feature type="compositionally biased region" description="Polar residues" evidence="2">
    <location>
        <begin position="998"/>
        <end position="1009"/>
    </location>
</feature>